<keyword evidence="2" id="KW-0812">Transmembrane</keyword>
<dbReference type="GO" id="GO:0005886">
    <property type="term" value="C:plasma membrane"/>
    <property type="evidence" value="ECO:0007669"/>
    <property type="project" value="TreeGrafter"/>
</dbReference>
<evidence type="ECO:0000256" key="5">
    <source>
        <dbReference type="ARBA" id="ARBA00023136"/>
    </source>
</evidence>
<dbReference type="AlphaFoldDB" id="A0A3S8R8B0"/>
<evidence type="ECO:0000313" key="8">
    <source>
        <dbReference type="EMBL" id="AZJ36021.1"/>
    </source>
</evidence>
<dbReference type="GO" id="GO:0006816">
    <property type="term" value="P:calcium ion transport"/>
    <property type="evidence" value="ECO:0007669"/>
    <property type="project" value="TreeGrafter"/>
</dbReference>
<reference evidence="8 9" key="1">
    <citation type="submission" date="2018-09" db="EMBL/GenBank/DDBJ databases">
        <title>Insights into the microbiota of Asian seabass (Lates calcarifer) with tenacibaculosis symptoms and description of sp. nov. Tenacibaculum singaporense.</title>
        <authorList>
            <person name="Miyake S."/>
            <person name="Soh M."/>
            <person name="Azman M.N."/>
            <person name="Ngoh S.Y."/>
            <person name="Orban L."/>
        </authorList>
    </citation>
    <scope>NUCLEOTIDE SEQUENCE [LARGE SCALE GENOMIC DNA]</scope>
    <source>
        <strain evidence="8 9">DSM 106434</strain>
    </source>
</reference>
<feature type="signal peptide" evidence="6">
    <location>
        <begin position="1"/>
        <end position="22"/>
    </location>
</feature>
<dbReference type="SMART" id="SM00089">
    <property type="entry name" value="PKD"/>
    <property type="match status" value="3"/>
</dbReference>
<dbReference type="InterPro" id="IPR022409">
    <property type="entry name" value="PKD/Chitinase_dom"/>
</dbReference>
<sequence length="450" mass="50124">MRKSLFFIITLLGICACVNEVALPVIVDFNTEIVNQDYTVPVKVKILNDTEGADTYKWTFKGGEPSSSSSKNPGIITYNTEGEYLITLEASNRDGSVDVKTQKITVKPTVLIDFDVEVLENNYSPVEVKITNKTKGATTFEWFFQGGIPETSSKEYPENITFTTPGEHTIRLKVSNGEESYTQEKIIEVAPYLTADFEYSVAFKDDDYQVPVKVTLTNKSISATNYNWTFEGANITSSLEENPEIEIQTPGTHTLQLKASNGKQEKVFSKTITVYENTNLRSLENVKLGINTAHKENAIGAFFSTKTRKVYTKSEVTNETGKDIDLVFFGLSETFSYNKFVSPNQASTVAFSSIPNAQKTQLINKQESCNCSTHLSVSEFDAMVNDQLLAALAVDEINEGLKEFDNTVTPRIIPFKTSDSRKGVIKIKQFVKDGTNSYIVVDIKVQKEAK</sequence>
<feature type="chain" id="PRO_5019547871" evidence="6">
    <location>
        <begin position="23"/>
        <end position="450"/>
    </location>
</feature>
<keyword evidence="4" id="KW-1133">Transmembrane helix</keyword>
<feature type="domain" description="PKD" evidence="7">
    <location>
        <begin position="55"/>
        <end position="106"/>
    </location>
</feature>
<dbReference type="Pfam" id="PF00801">
    <property type="entry name" value="PKD"/>
    <property type="match status" value="2"/>
</dbReference>
<gene>
    <name evidence="8" type="ORF">D6T69_11000</name>
</gene>
<evidence type="ECO:0000259" key="7">
    <source>
        <dbReference type="PROSITE" id="PS50093"/>
    </source>
</evidence>
<dbReference type="PROSITE" id="PS50093">
    <property type="entry name" value="PKD"/>
    <property type="match status" value="1"/>
</dbReference>
<evidence type="ECO:0000256" key="2">
    <source>
        <dbReference type="ARBA" id="ARBA00022692"/>
    </source>
</evidence>
<evidence type="ECO:0000256" key="1">
    <source>
        <dbReference type="ARBA" id="ARBA00004141"/>
    </source>
</evidence>
<dbReference type="InterPro" id="IPR013783">
    <property type="entry name" value="Ig-like_fold"/>
</dbReference>
<keyword evidence="5" id="KW-0472">Membrane</keyword>
<dbReference type="SUPFAM" id="SSF49299">
    <property type="entry name" value="PKD domain"/>
    <property type="match status" value="3"/>
</dbReference>
<keyword evidence="6" id="KW-0732">Signal</keyword>
<evidence type="ECO:0000313" key="9">
    <source>
        <dbReference type="Proteomes" id="UP000274593"/>
    </source>
</evidence>
<evidence type="ECO:0000256" key="6">
    <source>
        <dbReference type="SAM" id="SignalP"/>
    </source>
</evidence>
<dbReference type="PROSITE" id="PS51257">
    <property type="entry name" value="PROKAR_LIPOPROTEIN"/>
    <property type="match status" value="1"/>
</dbReference>
<dbReference type="KEGG" id="tsig:D6T69_11000"/>
<dbReference type="PANTHER" id="PTHR46730:SF1">
    <property type="entry name" value="PLAT DOMAIN-CONTAINING PROTEIN"/>
    <property type="match status" value="1"/>
</dbReference>
<name>A0A3S8R8B0_9FLAO</name>
<keyword evidence="3" id="KW-0677">Repeat</keyword>
<dbReference type="Proteomes" id="UP000274593">
    <property type="component" value="Chromosome"/>
</dbReference>
<dbReference type="CDD" id="cd00146">
    <property type="entry name" value="PKD"/>
    <property type="match status" value="3"/>
</dbReference>
<accession>A0A3S8R8B0</accession>
<dbReference type="GO" id="GO:0005261">
    <property type="term" value="F:monoatomic cation channel activity"/>
    <property type="evidence" value="ECO:0007669"/>
    <property type="project" value="TreeGrafter"/>
</dbReference>
<dbReference type="RefSeq" id="WP_125067771.1">
    <property type="nucleotide sequence ID" value="NZ_CP032548.1"/>
</dbReference>
<protein>
    <submittedName>
        <fullName evidence="8">PKD domain-containing protein</fullName>
    </submittedName>
</protein>
<dbReference type="EMBL" id="CP032548">
    <property type="protein sequence ID" value="AZJ36021.1"/>
    <property type="molecule type" value="Genomic_DNA"/>
</dbReference>
<dbReference type="Gene3D" id="2.60.40.10">
    <property type="entry name" value="Immunoglobulins"/>
    <property type="match status" value="3"/>
</dbReference>
<keyword evidence="9" id="KW-1185">Reference proteome</keyword>
<dbReference type="PANTHER" id="PTHR46730">
    <property type="entry name" value="POLYCYSTIN-1"/>
    <property type="match status" value="1"/>
</dbReference>
<comment type="subcellular location">
    <subcellularLocation>
        <location evidence="1">Membrane</location>
        <topology evidence="1">Multi-pass membrane protein</topology>
    </subcellularLocation>
</comment>
<evidence type="ECO:0000256" key="4">
    <source>
        <dbReference type="ARBA" id="ARBA00022989"/>
    </source>
</evidence>
<organism evidence="8 9">
    <name type="scientific">Tenacibaculum singaporense</name>
    <dbReference type="NCBI Taxonomy" id="2358479"/>
    <lineage>
        <taxon>Bacteria</taxon>
        <taxon>Pseudomonadati</taxon>
        <taxon>Bacteroidota</taxon>
        <taxon>Flavobacteriia</taxon>
        <taxon>Flavobacteriales</taxon>
        <taxon>Flavobacteriaceae</taxon>
        <taxon>Tenacibaculum</taxon>
    </lineage>
</organism>
<dbReference type="InterPro" id="IPR035986">
    <property type="entry name" value="PKD_dom_sf"/>
</dbReference>
<proteinExistence type="predicted"/>
<dbReference type="InterPro" id="IPR000601">
    <property type="entry name" value="PKD_dom"/>
</dbReference>
<evidence type="ECO:0000256" key="3">
    <source>
        <dbReference type="ARBA" id="ARBA00022737"/>
    </source>
</evidence>